<keyword evidence="1" id="KW-1133">Transmembrane helix</keyword>
<organism evidence="2 3">
    <name type="scientific">Candidatus Vogelbacteria bacterium CG10_big_fil_rev_8_21_14_0_10_50_13</name>
    <dbReference type="NCBI Taxonomy" id="1975044"/>
    <lineage>
        <taxon>Bacteria</taxon>
        <taxon>Candidatus Vogeliibacteriota</taxon>
    </lineage>
</organism>
<dbReference type="Proteomes" id="UP000230906">
    <property type="component" value="Unassembled WGS sequence"/>
</dbReference>
<keyword evidence="1" id="KW-0812">Transmembrane</keyword>
<name>A0A2H0RGL0_9BACT</name>
<sequence length="180" mass="19303">MTKSHPIEPKKIALMMATLALVAGLGWVGAYGWANQVSAQALAAVRHATAQSVSKSEVITFAKMLDRTAANRQLVGRYFITSETVVNLLSDLDNFGRLAGAGVEVTEVAEDKELLLTIEVTGSWSAVNHFVGLVELAPYAIEIRELKFGYGVPTADGRQAVGTPWTVKLNLAVTSFDSQP</sequence>
<evidence type="ECO:0000313" key="2">
    <source>
        <dbReference type="EMBL" id="PIR45648.1"/>
    </source>
</evidence>
<proteinExistence type="predicted"/>
<reference evidence="2 3" key="1">
    <citation type="submission" date="2017-09" db="EMBL/GenBank/DDBJ databases">
        <title>Depth-based differentiation of microbial function through sediment-hosted aquifers and enrichment of novel symbionts in the deep terrestrial subsurface.</title>
        <authorList>
            <person name="Probst A.J."/>
            <person name="Ladd B."/>
            <person name="Jarett J.K."/>
            <person name="Geller-Mcgrath D.E."/>
            <person name="Sieber C.M."/>
            <person name="Emerson J.B."/>
            <person name="Anantharaman K."/>
            <person name="Thomas B.C."/>
            <person name="Malmstrom R."/>
            <person name="Stieglmeier M."/>
            <person name="Klingl A."/>
            <person name="Woyke T."/>
            <person name="Ryan C.M."/>
            <person name="Banfield J.F."/>
        </authorList>
    </citation>
    <scope>NUCLEOTIDE SEQUENCE [LARGE SCALE GENOMIC DNA]</scope>
    <source>
        <strain evidence="2">CG10_big_fil_rev_8_21_14_0_10_50_13</strain>
    </source>
</reference>
<accession>A0A2H0RGL0</accession>
<evidence type="ECO:0000256" key="1">
    <source>
        <dbReference type="SAM" id="Phobius"/>
    </source>
</evidence>
<evidence type="ECO:0000313" key="3">
    <source>
        <dbReference type="Proteomes" id="UP000230906"/>
    </source>
</evidence>
<gene>
    <name evidence="2" type="ORF">COV09_00295</name>
</gene>
<dbReference type="EMBL" id="PCYJ01000006">
    <property type="protein sequence ID" value="PIR45648.1"/>
    <property type="molecule type" value="Genomic_DNA"/>
</dbReference>
<feature type="transmembrane region" description="Helical" evidence="1">
    <location>
        <begin position="12"/>
        <end position="34"/>
    </location>
</feature>
<comment type="caution">
    <text evidence="2">The sequence shown here is derived from an EMBL/GenBank/DDBJ whole genome shotgun (WGS) entry which is preliminary data.</text>
</comment>
<dbReference type="AlphaFoldDB" id="A0A2H0RGL0"/>
<protein>
    <submittedName>
        <fullName evidence="2">Uncharacterized protein</fullName>
    </submittedName>
</protein>
<keyword evidence="1" id="KW-0472">Membrane</keyword>